<accession>A0A0F9N644</accession>
<organism evidence="1">
    <name type="scientific">marine sediment metagenome</name>
    <dbReference type="NCBI Taxonomy" id="412755"/>
    <lineage>
        <taxon>unclassified sequences</taxon>
        <taxon>metagenomes</taxon>
        <taxon>ecological metagenomes</taxon>
    </lineage>
</organism>
<dbReference type="EMBL" id="LAZR01003746">
    <property type="protein sequence ID" value="KKN15100.1"/>
    <property type="molecule type" value="Genomic_DNA"/>
</dbReference>
<reference evidence="1" key="1">
    <citation type="journal article" date="2015" name="Nature">
        <title>Complex archaea that bridge the gap between prokaryotes and eukaryotes.</title>
        <authorList>
            <person name="Spang A."/>
            <person name="Saw J.H."/>
            <person name="Jorgensen S.L."/>
            <person name="Zaremba-Niedzwiedzka K."/>
            <person name="Martijn J."/>
            <person name="Lind A.E."/>
            <person name="van Eijk R."/>
            <person name="Schleper C."/>
            <person name="Guy L."/>
            <person name="Ettema T.J."/>
        </authorList>
    </citation>
    <scope>NUCLEOTIDE SEQUENCE</scope>
</reference>
<evidence type="ECO:0000313" key="1">
    <source>
        <dbReference type="EMBL" id="KKN15100.1"/>
    </source>
</evidence>
<gene>
    <name evidence="1" type="ORF">LCGC14_0989490</name>
</gene>
<proteinExistence type="predicted"/>
<comment type="caution">
    <text evidence="1">The sequence shown here is derived from an EMBL/GenBank/DDBJ whole genome shotgun (WGS) entry which is preliminary data.</text>
</comment>
<sequence>MSNIIRSVLQQDVALAPSTTLDPITLPTNPLSHILITLRALNDTASLADYRFLIAFLNFISNLEVQFKGHVIIGGNLRDLAILNAVLTGFRPVQSNALHTNSDTRAVTFMISFSRVPFWREEAFPAVRSGELSLNITSAAAQTGLTGVTIQVETVELIGVTPARFLKYTTQQRTLPSTGNNDIDLPIGNAILGILVFGTTVPTGASFNATAGAMRILIDNVESDYANLNWETAHGEIGRRITSLHDWTGHVHSFVDAAAGEALTRQQQLIAEGMENYAYLDFDPLKDMSYALLTEGKSRVQLRVNADVADLLRIVPVELFNVSGLARAGGAVGR</sequence>
<protein>
    <submittedName>
        <fullName evidence="1">Uncharacterized protein</fullName>
    </submittedName>
</protein>
<dbReference type="AlphaFoldDB" id="A0A0F9N644"/>
<name>A0A0F9N644_9ZZZZ</name>